<evidence type="ECO:0000313" key="1">
    <source>
        <dbReference type="EMBL" id="KAF4750600.1"/>
    </source>
</evidence>
<accession>A0A7J6U151</accession>
<keyword evidence="3" id="KW-1185">Reference proteome</keyword>
<organism evidence="1 3">
    <name type="scientific">Perkinsus olseni</name>
    <name type="common">Perkinsus atlanticus</name>
    <dbReference type="NCBI Taxonomy" id="32597"/>
    <lineage>
        <taxon>Eukaryota</taxon>
        <taxon>Sar</taxon>
        <taxon>Alveolata</taxon>
        <taxon>Perkinsozoa</taxon>
        <taxon>Perkinsea</taxon>
        <taxon>Perkinsida</taxon>
        <taxon>Perkinsidae</taxon>
        <taxon>Perkinsus</taxon>
    </lineage>
</organism>
<reference evidence="3 4" key="1">
    <citation type="submission" date="2020-04" db="EMBL/GenBank/DDBJ databases">
        <title>Perkinsus olseni comparative genomics.</title>
        <authorList>
            <person name="Bogema D.R."/>
        </authorList>
    </citation>
    <scope>NUCLEOTIDE SEQUENCE [LARGE SCALE GENOMIC DNA]</scope>
    <source>
        <strain evidence="2">ATCC PRA-205</strain>
        <strain evidence="1 3">ATCC PRA-207</strain>
    </source>
</reference>
<evidence type="ECO:0000313" key="2">
    <source>
        <dbReference type="EMBL" id="KAF4755807.1"/>
    </source>
</evidence>
<evidence type="ECO:0000313" key="4">
    <source>
        <dbReference type="Proteomes" id="UP000574390"/>
    </source>
</evidence>
<evidence type="ECO:0000313" key="3">
    <source>
        <dbReference type="Proteomes" id="UP000553632"/>
    </source>
</evidence>
<name>A0A7J6U151_PEROL</name>
<dbReference type="EMBL" id="JABANO010007149">
    <property type="protein sequence ID" value="KAF4750600.1"/>
    <property type="molecule type" value="Genomic_DNA"/>
</dbReference>
<dbReference type="Proteomes" id="UP000553632">
    <property type="component" value="Unassembled WGS sequence"/>
</dbReference>
<comment type="caution">
    <text evidence="1">The sequence shown here is derived from an EMBL/GenBank/DDBJ whole genome shotgun (WGS) entry which is preliminary data.</text>
</comment>
<gene>
    <name evidence="2" type="ORF">FOZ62_000404</name>
    <name evidence="1" type="ORF">FOZ63_010676</name>
</gene>
<sequence length="175" mass="19535">MPTFIRFPALVGFMTAMASLRPPYIGVDMVSEVRPGLKRYAETSLNHLPHFQPLPPDSVVDDPQKKKVNIRKKENQCQFEYGKGGTRLTFKLEYDDYSASIERYEAGHSLKMKSASSVVLASSFLWLCVTFVEQLAISIADSADSASLASLSGPLPLLRVWHWWPTTSPAICNLL</sequence>
<dbReference type="EMBL" id="JABANM010000519">
    <property type="protein sequence ID" value="KAF4755807.1"/>
    <property type="molecule type" value="Genomic_DNA"/>
</dbReference>
<protein>
    <submittedName>
        <fullName evidence="1">Uncharacterized protein</fullName>
    </submittedName>
</protein>
<dbReference type="Proteomes" id="UP000574390">
    <property type="component" value="Unassembled WGS sequence"/>
</dbReference>
<dbReference type="AlphaFoldDB" id="A0A7J6U151"/>
<proteinExistence type="predicted"/>